<dbReference type="InterPro" id="IPR027417">
    <property type="entry name" value="P-loop_NTPase"/>
</dbReference>
<sequence>MSQQQATLPFNQQSAQNFKQYIGNDSVVETLQQPQNLPQFVYIWGNLYSGKTHLLNALEQDQLLATRSVDS</sequence>
<proteinExistence type="predicted"/>
<dbReference type="EMBL" id="UOFA01000127">
    <property type="protein sequence ID" value="VAW44702.1"/>
    <property type="molecule type" value="Genomic_DNA"/>
</dbReference>
<dbReference type="AlphaFoldDB" id="A0A3B0W0A7"/>
<gene>
    <name evidence="1" type="ORF">MNBD_GAMMA02-818</name>
</gene>
<name>A0A3B0W0A7_9ZZZZ</name>
<protein>
    <recommendedName>
        <fullName evidence="2">Chromosomal replication initiator protein DnaA</fullName>
    </recommendedName>
</protein>
<evidence type="ECO:0008006" key="2">
    <source>
        <dbReference type="Google" id="ProtNLM"/>
    </source>
</evidence>
<dbReference type="Gene3D" id="3.40.50.300">
    <property type="entry name" value="P-loop containing nucleotide triphosphate hydrolases"/>
    <property type="match status" value="1"/>
</dbReference>
<organism evidence="1">
    <name type="scientific">hydrothermal vent metagenome</name>
    <dbReference type="NCBI Taxonomy" id="652676"/>
    <lineage>
        <taxon>unclassified sequences</taxon>
        <taxon>metagenomes</taxon>
        <taxon>ecological metagenomes</taxon>
    </lineage>
</organism>
<evidence type="ECO:0000313" key="1">
    <source>
        <dbReference type="EMBL" id="VAW44702.1"/>
    </source>
</evidence>
<accession>A0A3B0W0A7</accession>
<reference evidence="1" key="1">
    <citation type="submission" date="2018-06" db="EMBL/GenBank/DDBJ databases">
        <authorList>
            <person name="Zhirakovskaya E."/>
        </authorList>
    </citation>
    <scope>NUCLEOTIDE SEQUENCE</scope>
</reference>